<evidence type="ECO:0000256" key="1">
    <source>
        <dbReference type="SAM" id="MobiDB-lite"/>
    </source>
</evidence>
<evidence type="ECO:0000313" key="3">
    <source>
        <dbReference type="Proteomes" id="UP000734854"/>
    </source>
</evidence>
<dbReference type="PANTHER" id="PTHR14326:SF58">
    <property type="entry name" value="TPX2 (TARGETING PROTEIN FOR XKLP2) PROTEIN FAMILY"/>
    <property type="match status" value="1"/>
</dbReference>
<dbReference type="EMBL" id="JACMSC010000022">
    <property type="protein sequence ID" value="KAG6469134.1"/>
    <property type="molecule type" value="Genomic_DNA"/>
</dbReference>
<dbReference type="GO" id="GO:0060236">
    <property type="term" value="P:regulation of mitotic spindle organization"/>
    <property type="evidence" value="ECO:0007669"/>
    <property type="project" value="InterPro"/>
</dbReference>
<dbReference type="InterPro" id="IPR009675">
    <property type="entry name" value="TPX2_fam"/>
</dbReference>
<dbReference type="GO" id="GO:0005819">
    <property type="term" value="C:spindle"/>
    <property type="evidence" value="ECO:0007669"/>
    <property type="project" value="InterPro"/>
</dbReference>
<feature type="compositionally biased region" description="Polar residues" evidence="1">
    <location>
        <begin position="45"/>
        <end position="59"/>
    </location>
</feature>
<name>A0A8J5BCM0_ZINOF</name>
<dbReference type="PANTHER" id="PTHR14326">
    <property type="entry name" value="TARGETING PROTEIN FOR XKLP2"/>
    <property type="match status" value="1"/>
</dbReference>
<dbReference type="Proteomes" id="UP000734854">
    <property type="component" value="Unassembled WGS sequence"/>
</dbReference>
<dbReference type="GO" id="GO:0090307">
    <property type="term" value="P:mitotic spindle assembly"/>
    <property type="evidence" value="ECO:0007669"/>
    <property type="project" value="TreeGrafter"/>
</dbReference>
<accession>A0A8J5BCM0</accession>
<sequence length="520" mass="56955">MATPLKKLQRSGSRVSDVLKVSENSDPNVPFSSPLSSQKSVKSTAIRSAQSNKSASRTTGRIVAPPPPPGPARKFIVAKKDSMRVGNGLDSERCRKEAYEALRASQEEFFRKGCPSIVVAVAKPAIGDVEGSIDRTEKGGMDGMGEILDTDIENPLYGAEDKNTRNLVMEEAMNIIPEPESGRVKNLVKAFESFLSISNDDEAEKCVYRNLNPLDCPLLGLQQSSKTVAAESSSAYVFSSAEFLPPRELPRDSKLCSLIDSSDQRLSLGRRTCNEGRKKRISSDSLRSWNKMLKVTSQHPFKLRTEQRGRIKEEQFIKNVKEMLMKEEKQRIPIAQGLPWTTDEPEHPTKESIKPLDIVLHSDVRAVERAEFDNLPLLNPPAKESIEPLDIVLHNDVRAVERAEFDNLGASRGFAIATSSHIHILVHAGSPSSSPLVDRPRAGNPLSRSIAQPLAVNAVIDSPRVNIPLSRSTAQPQAVDAAVGVTTRTLIVESDQWAPLPINGFDLPAPLPSDSTLICV</sequence>
<dbReference type="AlphaFoldDB" id="A0A8J5BCM0"/>
<organism evidence="2 3">
    <name type="scientific">Zingiber officinale</name>
    <name type="common">Ginger</name>
    <name type="synonym">Amomum zingiber</name>
    <dbReference type="NCBI Taxonomy" id="94328"/>
    <lineage>
        <taxon>Eukaryota</taxon>
        <taxon>Viridiplantae</taxon>
        <taxon>Streptophyta</taxon>
        <taxon>Embryophyta</taxon>
        <taxon>Tracheophyta</taxon>
        <taxon>Spermatophyta</taxon>
        <taxon>Magnoliopsida</taxon>
        <taxon>Liliopsida</taxon>
        <taxon>Zingiberales</taxon>
        <taxon>Zingiberaceae</taxon>
        <taxon>Zingiber</taxon>
    </lineage>
</organism>
<protein>
    <submittedName>
        <fullName evidence="2">Uncharacterized protein</fullName>
    </submittedName>
</protein>
<feature type="region of interest" description="Disordered" evidence="1">
    <location>
        <begin position="1"/>
        <end position="72"/>
    </location>
</feature>
<gene>
    <name evidence="2" type="ORF">ZIOFF_073832</name>
</gene>
<dbReference type="GO" id="GO:0005880">
    <property type="term" value="C:nuclear microtubule"/>
    <property type="evidence" value="ECO:0007669"/>
    <property type="project" value="TreeGrafter"/>
</dbReference>
<dbReference type="GO" id="GO:0030295">
    <property type="term" value="F:protein kinase activator activity"/>
    <property type="evidence" value="ECO:0007669"/>
    <property type="project" value="TreeGrafter"/>
</dbReference>
<feature type="compositionally biased region" description="Low complexity" evidence="1">
    <location>
        <begin position="29"/>
        <end position="43"/>
    </location>
</feature>
<evidence type="ECO:0000313" key="2">
    <source>
        <dbReference type="EMBL" id="KAG6469134.1"/>
    </source>
</evidence>
<comment type="caution">
    <text evidence="2">The sequence shown here is derived from an EMBL/GenBank/DDBJ whole genome shotgun (WGS) entry which is preliminary data.</text>
</comment>
<reference evidence="2 3" key="1">
    <citation type="submission" date="2020-08" db="EMBL/GenBank/DDBJ databases">
        <title>Plant Genome Project.</title>
        <authorList>
            <person name="Zhang R.-G."/>
        </authorList>
    </citation>
    <scope>NUCLEOTIDE SEQUENCE [LARGE SCALE GENOMIC DNA]</scope>
    <source>
        <tissue evidence="2">Rhizome</tissue>
    </source>
</reference>
<dbReference type="GO" id="GO:0008017">
    <property type="term" value="F:microtubule binding"/>
    <property type="evidence" value="ECO:0007669"/>
    <property type="project" value="TreeGrafter"/>
</dbReference>
<keyword evidence="3" id="KW-1185">Reference proteome</keyword>
<proteinExistence type="predicted"/>